<feature type="transmembrane region" description="Helical" evidence="2">
    <location>
        <begin position="413"/>
        <end position="433"/>
    </location>
</feature>
<evidence type="ECO:0000256" key="1">
    <source>
        <dbReference type="SAM" id="MobiDB-lite"/>
    </source>
</evidence>
<feature type="region of interest" description="Disordered" evidence="1">
    <location>
        <begin position="43"/>
        <end position="93"/>
    </location>
</feature>
<protein>
    <submittedName>
        <fullName evidence="3">Surfeit locus protein 6</fullName>
    </submittedName>
</protein>
<feature type="compositionally biased region" description="Polar residues" evidence="1">
    <location>
        <begin position="75"/>
        <end position="86"/>
    </location>
</feature>
<keyword evidence="2" id="KW-0812">Transmembrane</keyword>
<reference evidence="3" key="1">
    <citation type="journal article" date="2019" name="PeerJ">
        <title>Genes of the pig, Sus scrofa, reconstructed with EvidentialGene.</title>
        <authorList>
            <person name="Gilbert D.G."/>
        </authorList>
    </citation>
    <scope>NUCLEOTIDE SEQUENCE</scope>
</reference>
<name>A0A480ITD9_PIG</name>
<feature type="region of interest" description="Disordered" evidence="1">
    <location>
        <begin position="369"/>
        <end position="389"/>
    </location>
</feature>
<organism evidence="3">
    <name type="scientific">Sus scrofa</name>
    <name type="common">Pig</name>
    <dbReference type="NCBI Taxonomy" id="9823"/>
    <lineage>
        <taxon>Eukaryota</taxon>
        <taxon>Metazoa</taxon>
        <taxon>Chordata</taxon>
        <taxon>Craniata</taxon>
        <taxon>Vertebrata</taxon>
        <taxon>Euteleostomi</taxon>
        <taxon>Mammalia</taxon>
        <taxon>Eutheria</taxon>
        <taxon>Laurasiatheria</taxon>
        <taxon>Artiodactyla</taxon>
        <taxon>Suina</taxon>
        <taxon>Suidae</taxon>
        <taxon>Sus</taxon>
    </lineage>
</organism>
<sequence length="436" mass="46361">MWNPIPGSLRTAHLLPATEPGNYHLQLWPQELTFVLPHRVWDPQGSHQGHPAPAAMNRGGEGASEAPARGHSLVPQPTTVQSTPGSQEVAGAGIGRPLCAGGLSSPNKWGRGRVAAGPARGPSGQAGALQVLGQDAALPAGLLQAPLGLGRLLPAQVLPPPVLPLLHLLHHVRRALLPLALPLRPPLLLALQGLLQQALVVADLHALGLVQQVCPLHLGLELPGGARVLLPQLLQPRLPRPQALQQLPVVPARQRRQVPLQLLPLLPPALGLAGRRLLGHLHLVEEQRPRALRLRPGLLRGRRGGRHLLGRLGRLLLGSQLLALPLLAVPLLLPPASFLQSGGGQLLGATLPPGLLYLLVQALPQNVQGKERVRPSGQASRRGPTGTGGLPRLLGHRWLPGSRLLHRGLGLRFCSLGLSFLRLLLCFLLPLFWGSF</sequence>
<dbReference type="EMBL" id="DQIR01084553">
    <property type="protein sequence ID" value="HDA40029.1"/>
    <property type="molecule type" value="Transcribed_RNA"/>
</dbReference>
<keyword evidence="2" id="KW-1133">Transmembrane helix</keyword>
<dbReference type="EMBL" id="DQIR01084554">
    <property type="protein sequence ID" value="HDA40030.1"/>
    <property type="molecule type" value="Transcribed_RNA"/>
</dbReference>
<dbReference type="AlphaFoldDB" id="A0A480ITD9"/>
<evidence type="ECO:0000256" key="2">
    <source>
        <dbReference type="SAM" id="Phobius"/>
    </source>
</evidence>
<accession>A0A480ITD9</accession>
<evidence type="ECO:0000313" key="3">
    <source>
        <dbReference type="EMBL" id="HDA40030.1"/>
    </source>
</evidence>
<keyword evidence="2" id="KW-0472">Membrane</keyword>
<proteinExistence type="predicted"/>